<dbReference type="OrthoDB" id="10062329at2759"/>
<evidence type="ECO:0000259" key="1">
    <source>
        <dbReference type="SMART" id="SM01126"/>
    </source>
</evidence>
<evidence type="ECO:0000313" key="4">
    <source>
        <dbReference type="EMBL" id="CAF3511815.1"/>
    </source>
</evidence>
<dbReference type="Proteomes" id="UP000663873">
    <property type="component" value="Unassembled WGS sequence"/>
</dbReference>
<dbReference type="EMBL" id="CAJOBO010002941">
    <property type="protein sequence ID" value="CAF4474889.1"/>
    <property type="molecule type" value="Genomic_DNA"/>
</dbReference>
<dbReference type="Pfam" id="PF12762">
    <property type="entry name" value="DDE_Tnp_IS1595"/>
    <property type="match status" value="1"/>
</dbReference>
<dbReference type="EMBL" id="CAJNXB010000176">
    <property type="protein sequence ID" value="CAF3033364.1"/>
    <property type="molecule type" value="Genomic_DNA"/>
</dbReference>
<evidence type="ECO:0000313" key="3">
    <source>
        <dbReference type="EMBL" id="CAF3293945.1"/>
    </source>
</evidence>
<dbReference type="EMBL" id="CAJNYU010003695">
    <property type="protein sequence ID" value="CAF3693197.1"/>
    <property type="molecule type" value="Genomic_DNA"/>
</dbReference>
<dbReference type="Proteomes" id="UP000663848">
    <property type="component" value="Unassembled WGS sequence"/>
</dbReference>
<dbReference type="Proteomes" id="UP000663851">
    <property type="component" value="Unassembled WGS sequence"/>
</dbReference>
<reference evidence="2" key="1">
    <citation type="submission" date="2021-02" db="EMBL/GenBank/DDBJ databases">
        <authorList>
            <person name="Nowell W R."/>
        </authorList>
    </citation>
    <scope>NUCLEOTIDE SEQUENCE</scope>
</reference>
<dbReference type="SMART" id="SM01126">
    <property type="entry name" value="DDE_Tnp_IS1595"/>
    <property type="match status" value="1"/>
</dbReference>
<dbReference type="EMBL" id="CAJOBR010003022">
    <property type="protein sequence ID" value="CAF4718646.1"/>
    <property type="molecule type" value="Genomic_DNA"/>
</dbReference>
<name>A0A817M321_9BILA</name>
<dbReference type="PANTHER" id="PTHR47163:SF2">
    <property type="entry name" value="SI:DKEY-17M8.2"/>
    <property type="match status" value="1"/>
</dbReference>
<dbReference type="Proteomes" id="UP000663872">
    <property type="component" value="Unassembled WGS sequence"/>
</dbReference>
<feature type="domain" description="ISXO2-like transposase" evidence="1">
    <location>
        <begin position="96"/>
        <end position="243"/>
    </location>
</feature>
<protein>
    <recommendedName>
        <fullName evidence="1">ISXO2-like transposase domain-containing protein</fullName>
    </recommendedName>
</protein>
<dbReference type="EMBL" id="CAJNYD010000735">
    <property type="protein sequence ID" value="CAF3293945.1"/>
    <property type="molecule type" value="Genomic_DNA"/>
</dbReference>
<evidence type="ECO:0000313" key="2">
    <source>
        <dbReference type="EMBL" id="CAF3033364.1"/>
    </source>
</evidence>
<organism evidence="2 10">
    <name type="scientific">Rotaria socialis</name>
    <dbReference type="NCBI Taxonomy" id="392032"/>
    <lineage>
        <taxon>Eukaryota</taxon>
        <taxon>Metazoa</taxon>
        <taxon>Spiralia</taxon>
        <taxon>Gnathifera</taxon>
        <taxon>Rotifera</taxon>
        <taxon>Eurotatoria</taxon>
        <taxon>Bdelloidea</taxon>
        <taxon>Philodinida</taxon>
        <taxon>Philodinidae</taxon>
        <taxon>Rotaria</taxon>
    </lineage>
</organism>
<evidence type="ECO:0000313" key="8">
    <source>
        <dbReference type="EMBL" id="CAF4474889.1"/>
    </source>
</evidence>
<accession>A0A817M321</accession>
<dbReference type="InterPro" id="IPR024445">
    <property type="entry name" value="Tnp_ISXO2-like"/>
</dbReference>
<keyword evidence="11" id="KW-1185">Reference proteome</keyword>
<comment type="caution">
    <text evidence="2">The sequence shown here is derived from an EMBL/GenBank/DDBJ whole genome shotgun (WGS) entry which is preliminary data.</text>
</comment>
<dbReference type="Proteomes" id="UP000663825">
    <property type="component" value="Unassembled WGS sequence"/>
</dbReference>
<dbReference type="EMBL" id="CAJOBQ010001218">
    <property type="protein sequence ID" value="CAF4467400.1"/>
    <property type="molecule type" value="Genomic_DNA"/>
</dbReference>
<dbReference type="Proteomes" id="UP000663869">
    <property type="component" value="Unassembled WGS sequence"/>
</dbReference>
<evidence type="ECO:0000313" key="9">
    <source>
        <dbReference type="EMBL" id="CAF4718646.1"/>
    </source>
</evidence>
<evidence type="ECO:0000313" key="11">
    <source>
        <dbReference type="Proteomes" id="UP000663873"/>
    </source>
</evidence>
<evidence type="ECO:0000313" key="5">
    <source>
        <dbReference type="EMBL" id="CAF3693197.1"/>
    </source>
</evidence>
<evidence type="ECO:0000313" key="7">
    <source>
        <dbReference type="EMBL" id="CAF4467400.1"/>
    </source>
</evidence>
<dbReference type="Proteomes" id="UP000663862">
    <property type="component" value="Unassembled WGS sequence"/>
</dbReference>
<dbReference type="Proteomes" id="UP000663833">
    <property type="component" value="Unassembled WGS sequence"/>
</dbReference>
<dbReference type="AlphaFoldDB" id="A0A817M321"/>
<dbReference type="InterPro" id="IPR053164">
    <property type="entry name" value="IS1016-like_transposase"/>
</dbReference>
<evidence type="ECO:0000313" key="10">
    <source>
        <dbReference type="Proteomes" id="UP000663825"/>
    </source>
</evidence>
<sequence>MAYAPLPSLDDLNVREWNQLTSTNEKIIEFCQQVGLIHVLPTQPYPKNHTNWHLGACATAADKWKWRCRTCDVTIVDWKNFMRDLCVEYFIQHPTIIGDIGHIVEIDESAWTKRKYHRGRQIDNQWVFGGIDRVTRECFAVLVDRRDAATLIPIIYEFFMPVTKIYSNQWAAYNALSHPNNASHRYGHQTVNHSVNFVNPTTLVHTQNIENMWMVAKIKKKNQMRQHRTLLGSHLLKFMWRRRFGNRPFENLIRLIQEQYPLV</sequence>
<gene>
    <name evidence="5" type="ORF">FME351_LOCUS27199</name>
    <name evidence="4" type="ORF">GRG538_LOCUS18232</name>
    <name evidence="8" type="ORF">HFQ381_LOCUS25743</name>
    <name evidence="3" type="ORF">LUA448_LOCUS7465</name>
    <name evidence="9" type="ORF">QYT958_LOCUS18821</name>
    <name evidence="2" type="ORF">TIS948_LOCUS3111</name>
    <name evidence="7" type="ORF">TSG867_LOCUS18341</name>
    <name evidence="6" type="ORF">UJA718_LOCUS17854</name>
</gene>
<dbReference type="EMBL" id="CAJNYT010002978">
    <property type="protein sequence ID" value="CAF3511815.1"/>
    <property type="molecule type" value="Genomic_DNA"/>
</dbReference>
<dbReference type="PANTHER" id="PTHR47163">
    <property type="entry name" value="DDE_TNP_IS1595 DOMAIN-CONTAINING PROTEIN"/>
    <property type="match status" value="1"/>
</dbReference>
<proteinExistence type="predicted"/>
<evidence type="ECO:0000313" key="6">
    <source>
        <dbReference type="EMBL" id="CAF4382475.1"/>
    </source>
</evidence>
<dbReference type="EMBL" id="CAJOBP010002950">
    <property type="protein sequence ID" value="CAF4382475.1"/>
    <property type="molecule type" value="Genomic_DNA"/>
</dbReference>